<dbReference type="HOGENOM" id="CLU_2682789_0_0_4"/>
<protein>
    <submittedName>
        <fullName evidence="1">Uncharacterized protein</fullName>
    </submittedName>
</protein>
<dbReference type="AlphaFoldDB" id="A4G5S1"/>
<dbReference type="EMBL" id="CU207211">
    <property type="protein sequence ID" value="CAL61858.1"/>
    <property type="molecule type" value="Genomic_DNA"/>
</dbReference>
<gene>
    <name evidence="1" type="ordered locus">HEAR1701</name>
</gene>
<proteinExistence type="predicted"/>
<evidence type="ECO:0000313" key="1">
    <source>
        <dbReference type="EMBL" id="CAL61858.1"/>
    </source>
</evidence>
<organism evidence="1 2">
    <name type="scientific">Herminiimonas arsenicoxydans</name>
    <dbReference type="NCBI Taxonomy" id="204773"/>
    <lineage>
        <taxon>Bacteria</taxon>
        <taxon>Pseudomonadati</taxon>
        <taxon>Pseudomonadota</taxon>
        <taxon>Betaproteobacteria</taxon>
        <taxon>Burkholderiales</taxon>
        <taxon>Oxalobacteraceae</taxon>
        <taxon>Herminiimonas</taxon>
    </lineage>
</organism>
<reference evidence="1 2" key="1">
    <citation type="journal article" date="2007" name="PLoS Genet.">
        <title>A tale of two oxidation states: bacterial colonization of arsenic-rich environments.</title>
        <authorList>
            <person name="Muller D."/>
            <person name="Medigue C."/>
            <person name="Koechler S."/>
            <person name="Barbe V."/>
            <person name="Barakat M."/>
            <person name="Talla E."/>
            <person name="Bonnefoy V."/>
            <person name="Krin E."/>
            <person name="Arsene-Ploetze F."/>
            <person name="Carapito C."/>
            <person name="Chandler M."/>
            <person name="Cournoyer B."/>
            <person name="Cruveiller S."/>
            <person name="Dossat C."/>
            <person name="Duval S."/>
            <person name="Heymann M."/>
            <person name="Leize E."/>
            <person name="Lieutaud A."/>
            <person name="Lievremont D."/>
            <person name="Makita Y."/>
            <person name="Mangenot S."/>
            <person name="Nitschke W."/>
            <person name="Ortet P."/>
            <person name="Perdrial N."/>
            <person name="Schoepp B."/>
            <person name="Siguier N."/>
            <person name="Simeonova D.D."/>
            <person name="Rouy Z."/>
            <person name="Segurens B."/>
            <person name="Turlin E."/>
            <person name="Vallenet D."/>
            <person name="Van Dorsselaer A."/>
            <person name="Weiss S."/>
            <person name="Weissenbach J."/>
            <person name="Lett M.C."/>
            <person name="Danchin A."/>
            <person name="Bertin P.N."/>
        </authorList>
    </citation>
    <scope>NUCLEOTIDE SEQUENCE [LARGE SCALE GENOMIC DNA]</scope>
    <source>
        <strain evidence="2">ULPAs1</strain>
    </source>
</reference>
<sequence>MLSKLMIKTRADHKNVTPLHYIATDITNDRKRFGQTRRVNNSDPVTRIPFCKNEIKDRPDGTFTCVRIKNMMHP</sequence>
<evidence type="ECO:0000313" key="2">
    <source>
        <dbReference type="Proteomes" id="UP000006697"/>
    </source>
</evidence>
<accession>A4G5S1</accession>
<name>A4G5S1_HERAR</name>
<keyword evidence="2" id="KW-1185">Reference proteome</keyword>
<dbReference type="KEGG" id="har:HEAR1701"/>
<dbReference type="Proteomes" id="UP000006697">
    <property type="component" value="Chromosome"/>
</dbReference>